<keyword evidence="1" id="KW-0677">Repeat</keyword>
<evidence type="ECO:0000313" key="5">
    <source>
        <dbReference type="Proteomes" id="UP000308713"/>
    </source>
</evidence>
<dbReference type="Pfam" id="PF15902">
    <property type="entry name" value="Sortilin-Vps10"/>
    <property type="match status" value="2"/>
</dbReference>
<dbReference type="SUPFAM" id="SSF50939">
    <property type="entry name" value="Sialidases"/>
    <property type="match status" value="1"/>
</dbReference>
<comment type="caution">
    <text evidence="4">The sequence shown here is derived from an EMBL/GenBank/DDBJ whole genome shotgun (WGS) entry which is preliminary data.</text>
</comment>
<feature type="chain" id="PRO_5022739025" description="Sortilin N-terminal domain-containing protein" evidence="2">
    <location>
        <begin position="19"/>
        <end position="1068"/>
    </location>
</feature>
<dbReference type="OrthoDB" id="9757809at2"/>
<feature type="signal peptide" evidence="2">
    <location>
        <begin position="1"/>
        <end position="18"/>
    </location>
</feature>
<evidence type="ECO:0000256" key="2">
    <source>
        <dbReference type="SAM" id="SignalP"/>
    </source>
</evidence>
<dbReference type="PANTHER" id="PTHR12106">
    <property type="entry name" value="SORTILIN RELATED"/>
    <property type="match status" value="1"/>
</dbReference>
<feature type="domain" description="Sortilin N-terminal" evidence="3">
    <location>
        <begin position="636"/>
        <end position="717"/>
    </location>
</feature>
<name>A0A5C4SIF1_9FLAO</name>
<dbReference type="InterPro" id="IPR050310">
    <property type="entry name" value="VPS10-sortilin"/>
</dbReference>
<organism evidence="4 5">
    <name type="scientific">Allotamlana fucoidanivorans</name>
    <dbReference type="NCBI Taxonomy" id="2583814"/>
    <lineage>
        <taxon>Bacteria</taxon>
        <taxon>Pseudomonadati</taxon>
        <taxon>Bacteroidota</taxon>
        <taxon>Flavobacteriia</taxon>
        <taxon>Flavobacteriales</taxon>
        <taxon>Flavobacteriaceae</taxon>
        <taxon>Allotamlana</taxon>
    </lineage>
</organism>
<evidence type="ECO:0000256" key="1">
    <source>
        <dbReference type="ARBA" id="ARBA00022737"/>
    </source>
</evidence>
<sequence length="1068" mass="120124">MKSIFFLIFFTVSSISFAQKISMDLFKNMSPRSIGPGGMSGRVTTIDVVHSNPDIMYVGTASGGLWKSASGGINWTPLFEKEATASIGAVAIQQSNPSVIWVGTGEGNPRNSLNGGYGIYRSLDAGKTWHLMGLEKTRHIHRIIVHPEHPNTVYVAAIGSPWGEHPERGIFKTTDGGKSWKKILFANNKTGAADLVIDPSNPNKLIAALWEHKREPWFFHSGGKGSGLHITYDGGETWKKMTKDEGFPEGELGRIGIAVAKNKPNTMYALVEAKKNALYKSVDGGDSWHMVNNKKDKGDRPFYYSEIYVDPQNENRVYSIFTYVNVSEDGGKNFSQLMPAYNTTRGVHPDHHAWWIHPNNGNFMIDGNDGGLNITKDGGKSWRFIGNLPVAQFYHINVDNEIPYNVYGGMQDNGSWKGPAYTWRHQGIRNAYWQEIGFGDGFDVIPDPKDARFGWSMSQQGHVYYYDSETGNNFDVRPKHPNPDILLRFNWNAAMNIDPFDSNTIYFGSQFVHKSTDKGLTWTLVSDDLTTNDPEKQNQANSGGITIDATGAENFCSILVIEPSPIEKDLLWVGTDDGKVHITKDGGANWVDVSNNIKNLPKGSWIAQIKASNKNKGEALLIANDYRRFNYTPYAFRTKNYGKTWERIVDEHDVISYTLSITEDIENPNLLFLGTDDGLYVSIDTGKTWTKWTEGFPTVSVKDLVIHPRESDLVIGTFGRAAYVLDNIRPLRAVAENKDILNSKLSVFKPSTAYLSAYQQPTGSRFGADAIFNGKNRNSGALIPYYVKIDKKNPDDENESNKTDENQTKNKTEIKWDSLTMTIYDDNRLIRTLKQKTPKKTGFQRWHWDLKERGPDTPSRTLKTKDATAPSGILVKPGTYKINIQFGNQTSETTLTVKPDPRLHKTIAAINSSYETGKRIEKMIQISTNAVNQLVESKSIANQYVSKLKAFDKNKYEKHITESETIIKEIDTLIDIYLGKEDKRQGLIRSPIPNVSTRLNLAKLYVSSRPNGITATENMLIEQAQEALEKALNQTNMFFNTKWKLYKNTMEQIKLTPFKTTKSFKLNE</sequence>
<dbReference type="CDD" id="cd15482">
    <property type="entry name" value="Sialidase_non-viral"/>
    <property type="match status" value="1"/>
</dbReference>
<dbReference type="RefSeq" id="WP_139697847.1">
    <property type="nucleotide sequence ID" value="NZ_CP074074.1"/>
</dbReference>
<keyword evidence="2" id="KW-0732">Signal</keyword>
<dbReference type="InterPro" id="IPR036278">
    <property type="entry name" value="Sialidase_sf"/>
</dbReference>
<reference evidence="4 5" key="1">
    <citation type="submission" date="2019-05" db="EMBL/GenBank/DDBJ databases">
        <title>Tamlana fucoidanivorans sp. nov., isolated from the surface of algae collected from Fujian province in China.</title>
        <authorList>
            <person name="Li J."/>
        </authorList>
    </citation>
    <scope>NUCLEOTIDE SEQUENCE [LARGE SCALE GENOMIC DNA]</scope>
    <source>
        <strain evidence="4 5">CW2-9</strain>
    </source>
</reference>
<dbReference type="SUPFAM" id="SSF110296">
    <property type="entry name" value="Oligoxyloglucan reducing end-specific cellobiohydrolase"/>
    <property type="match status" value="1"/>
</dbReference>
<feature type="domain" description="Sortilin N-terminal" evidence="3">
    <location>
        <begin position="119"/>
        <end position="244"/>
    </location>
</feature>
<keyword evidence="5" id="KW-1185">Reference proteome</keyword>
<dbReference type="InterPro" id="IPR031778">
    <property type="entry name" value="Sortilin_N"/>
</dbReference>
<dbReference type="InterPro" id="IPR015943">
    <property type="entry name" value="WD40/YVTN_repeat-like_dom_sf"/>
</dbReference>
<gene>
    <name evidence="4" type="ORF">FGF67_11385</name>
</gene>
<dbReference type="Gene3D" id="2.60.40.4070">
    <property type="match status" value="1"/>
</dbReference>
<dbReference type="EMBL" id="VDCS01000010">
    <property type="protein sequence ID" value="TNJ43514.1"/>
    <property type="molecule type" value="Genomic_DNA"/>
</dbReference>
<dbReference type="Gene3D" id="2.130.10.10">
    <property type="entry name" value="YVTN repeat-like/Quinoprotein amine dehydrogenase"/>
    <property type="match status" value="4"/>
</dbReference>
<evidence type="ECO:0000259" key="3">
    <source>
        <dbReference type="Pfam" id="PF15902"/>
    </source>
</evidence>
<dbReference type="AlphaFoldDB" id="A0A5C4SIF1"/>
<evidence type="ECO:0000313" key="4">
    <source>
        <dbReference type="EMBL" id="TNJ43514.1"/>
    </source>
</evidence>
<protein>
    <recommendedName>
        <fullName evidence="3">Sortilin N-terminal domain-containing protein</fullName>
    </recommendedName>
</protein>
<dbReference type="Proteomes" id="UP000308713">
    <property type="component" value="Unassembled WGS sequence"/>
</dbReference>
<accession>A0A5C4SIF1</accession>
<proteinExistence type="predicted"/>
<dbReference type="PANTHER" id="PTHR12106:SF27">
    <property type="entry name" value="SORTILIN-RELATED RECEPTOR"/>
    <property type="match status" value="1"/>
</dbReference>